<keyword evidence="2" id="KW-0418">Kinase</keyword>
<sequence>MIHTTEIRDHKEYTSKGFQYVLACIASIISIGVMVSWFTGNLQVLSILPGGATMKFNTALVFFLASINTVIIFSNKKVLKYVFIVFSILHILIGAITLLEYSVFSDIGIDNLFVADTISLSNSGMMSPATAICSIFIGIGFLGFRTANKTFQFVGRASNVIVFSISLLAIVSYVLTIPLEEKTTLFSSMAVHTAVLFFVFSIFLGMYNYGSFYLKVVKARYGLTKSIIELLPKTLFFTAILINMMFIGIYMDLIDADFGAFTATLILIAMYAYILTYNLERKIKKTKDGSFKKYTFTINNSVIKAEKEIRYTNDLFKFNDNIKNNDLMNKLFSELNLEINPEQFDEIWETLNLGETWSGNISKRTLKLDAHQVYTTIIPYKNAKGSLTEFFVTKRRIL</sequence>
<feature type="transmembrane region" description="Helical" evidence="1">
    <location>
        <begin position="156"/>
        <end position="177"/>
    </location>
</feature>
<keyword evidence="1" id="KW-0812">Transmembrane</keyword>
<dbReference type="STRING" id="1300348.I602_1871"/>
<reference evidence="3 5" key="2">
    <citation type="submission" date="2016-10" db="EMBL/GenBank/DDBJ databases">
        <authorList>
            <person name="Varghese N."/>
            <person name="Submissions S."/>
        </authorList>
    </citation>
    <scope>NUCLEOTIDE SEQUENCE [LARGE SCALE GENOMIC DNA]</scope>
    <source>
        <strain evidence="3 5">DSW-5</strain>
    </source>
</reference>
<gene>
    <name evidence="2" type="ORF">I602_1871</name>
    <name evidence="3" type="ORF">SAMN05444353_1640</name>
</gene>
<feature type="transmembrane region" description="Helical" evidence="1">
    <location>
        <begin position="20"/>
        <end position="38"/>
    </location>
</feature>
<evidence type="ECO:0000313" key="2">
    <source>
        <dbReference type="EMBL" id="KOY52311.1"/>
    </source>
</evidence>
<keyword evidence="1" id="KW-1133">Transmembrane helix</keyword>
<dbReference type="EMBL" id="LGBR01000001">
    <property type="protein sequence ID" value="KOY52311.1"/>
    <property type="molecule type" value="Genomic_DNA"/>
</dbReference>
<name>A0A0M9CGR9_9FLAO</name>
<feature type="transmembrane region" description="Helical" evidence="1">
    <location>
        <begin position="124"/>
        <end position="144"/>
    </location>
</feature>
<evidence type="ECO:0000256" key="1">
    <source>
        <dbReference type="SAM" id="Phobius"/>
    </source>
</evidence>
<dbReference type="PATRIC" id="fig|1300348.6.peg.1870"/>
<dbReference type="GO" id="GO:0016301">
    <property type="term" value="F:kinase activity"/>
    <property type="evidence" value="ECO:0007669"/>
    <property type="project" value="UniProtKB-KW"/>
</dbReference>
<feature type="transmembrane region" description="Helical" evidence="1">
    <location>
        <begin position="58"/>
        <end position="74"/>
    </location>
</feature>
<accession>A0A0M9CGR9</accession>
<dbReference type="EMBL" id="FNUE01000002">
    <property type="protein sequence ID" value="SEE43126.1"/>
    <property type="molecule type" value="Genomic_DNA"/>
</dbReference>
<protein>
    <submittedName>
        <fullName evidence="2">Multi-sensor signal transduction histidine kinase</fullName>
    </submittedName>
</protein>
<dbReference type="Proteomes" id="UP000183071">
    <property type="component" value="Unassembled WGS sequence"/>
</dbReference>
<keyword evidence="1" id="KW-0472">Membrane</keyword>
<evidence type="ECO:0000313" key="3">
    <source>
        <dbReference type="EMBL" id="SEE43126.1"/>
    </source>
</evidence>
<comment type="caution">
    <text evidence="2">The sequence shown here is derived from an EMBL/GenBank/DDBJ whole genome shotgun (WGS) entry which is preliminary data.</text>
</comment>
<dbReference type="OrthoDB" id="905895at2"/>
<keyword evidence="2" id="KW-0808">Transferase</keyword>
<organism evidence="2 4">
    <name type="scientific">Polaribacter dokdonensis DSW-5</name>
    <dbReference type="NCBI Taxonomy" id="1300348"/>
    <lineage>
        <taxon>Bacteria</taxon>
        <taxon>Pseudomonadati</taxon>
        <taxon>Bacteroidota</taxon>
        <taxon>Flavobacteriia</taxon>
        <taxon>Flavobacteriales</taxon>
        <taxon>Flavobacteriaceae</taxon>
    </lineage>
</organism>
<feature type="transmembrane region" description="Helical" evidence="1">
    <location>
        <begin position="230"/>
        <end position="251"/>
    </location>
</feature>
<dbReference type="AlphaFoldDB" id="A0A0M9CGR9"/>
<feature type="transmembrane region" description="Helical" evidence="1">
    <location>
        <begin position="189"/>
        <end position="209"/>
    </location>
</feature>
<feature type="transmembrane region" description="Helical" evidence="1">
    <location>
        <begin position="81"/>
        <end position="104"/>
    </location>
</feature>
<evidence type="ECO:0000313" key="4">
    <source>
        <dbReference type="Proteomes" id="UP000037716"/>
    </source>
</evidence>
<proteinExistence type="predicted"/>
<dbReference type="Proteomes" id="UP000037716">
    <property type="component" value="Unassembled WGS sequence"/>
</dbReference>
<feature type="transmembrane region" description="Helical" evidence="1">
    <location>
        <begin position="257"/>
        <end position="277"/>
    </location>
</feature>
<dbReference type="RefSeq" id="WP_053974419.1">
    <property type="nucleotide sequence ID" value="NZ_FNUE01000002.1"/>
</dbReference>
<evidence type="ECO:0000313" key="5">
    <source>
        <dbReference type="Proteomes" id="UP000183071"/>
    </source>
</evidence>
<keyword evidence="5" id="KW-1185">Reference proteome</keyword>
<reference evidence="2 4" key="1">
    <citation type="submission" date="2015-07" db="EMBL/GenBank/DDBJ databases">
        <title>Genome of Polaribacter dokdonenesis DSW-5, isolated from seawater off Dokdo in Korea.</title>
        <authorList>
            <person name="Yoon K."/>
            <person name="Song J.Y."/>
            <person name="Kim J.F."/>
        </authorList>
    </citation>
    <scope>NUCLEOTIDE SEQUENCE [LARGE SCALE GENOMIC DNA]</scope>
    <source>
        <strain evidence="2 4">DSW-5</strain>
    </source>
</reference>